<dbReference type="GO" id="GO:0003824">
    <property type="term" value="F:catalytic activity"/>
    <property type="evidence" value="ECO:0007669"/>
    <property type="project" value="InterPro"/>
</dbReference>
<dbReference type="InterPro" id="IPR000639">
    <property type="entry name" value="Epox_hydrolase-like"/>
</dbReference>
<reference evidence="2" key="1">
    <citation type="journal article" date="2022" name="Cell">
        <title>Repeat-based holocentromeres influence genome architecture and karyotype evolution.</title>
        <authorList>
            <person name="Hofstatter P.G."/>
            <person name="Thangavel G."/>
            <person name="Lux T."/>
            <person name="Neumann P."/>
            <person name="Vondrak T."/>
            <person name="Novak P."/>
            <person name="Zhang M."/>
            <person name="Costa L."/>
            <person name="Castellani M."/>
            <person name="Scott A."/>
            <person name="Toegelov H."/>
            <person name="Fuchs J."/>
            <person name="Mata-Sucre Y."/>
            <person name="Dias Y."/>
            <person name="Vanzela A.L.L."/>
            <person name="Huettel B."/>
            <person name="Almeida C.C.S."/>
            <person name="Simkova H."/>
            <person name="Souza G."/>
            <person name="Pedrosa-Harand A."/>
            <person name="Macas J."/>
            <person name="Mayer K.F.X."/>
            <person name="Houben A."/>
            <person name="Marques A."/>
        </authorList>
    </citation>
    <scope>NUCLEOTIDE SEQUENCE</scope>
    <source>
        <strain evidence="2">RhyBre1mFocal</strain>
    </source>
</reference>
<dbReference type="InterPro" id="IPR029058">
    <property type="entry name" value="AB_hydrolase_fold"/>
</dbReference>
<feature type="domain" description="AB hydrolase-1" evidence="1">
    <location>
        <begin position="52"/>
        <end position="292"/>
    </location>
</feature>
<dbReference type="Gene3D" id="3.40.50.1820">
    <property type="entry name" value="alpha/beta hydrolase"/>
    <property type="match status" value="1"/>
</dbReference>
<dbReference type="InterPro" id="IPR052370">
    <property type="entry name" value="Meta-cleavage_hydrolase"/>
</dbReference>
<dbReference type="PANTHER" id="PTHR43139:SF52">
    <property type="entry name" value="SI:DKEY-122A22.2"/>
    <property type="match status" value="1"/>
</dbReference>
<gene>
    <name evidence="2" type="ORF">LUZ63_018690</name>
</gene>
<dbReference type="EMBL" id="JAMQYH010000005">
    <property type="protein sequence ID" value="KAJ1687300.1"/>
    <property type="molecule type" value="Genomic_DNA"/>
</dbReference>
<dbReference type="Pfam" id="PF00561">
    <property type="entry name" value="Abhydrolase_1"/>
    <property type="match status" value="1"/>
</dbReference>
<comment type="caution">
    <text evidence="2">The sequence shown here is derived from an EMBL/GenBank/DDBJ whole genome shotgun (WGS) entry which is preliminary data.</text>
</comment>
<evidence type="ECO:0000313" key="2">
    <source>
        <dbReference type="EMBL" id="KAJ1687300.1"/>
    </source>
</evidence>
<dbReference type="PRINTS" id="PR00412">
    <property type="entry name" value="EPOXHYDRLASE"/>
</dbReference>
<dbReference type="SUPFAM" id="SSF53474">
    <property type="entry name" value="alpha/beta-Hydrolases"/>
    <property type="match status" value="1"/>
</dbReference>
<protein>
    <recommendedName>
        <fullName evidence="1">AB hydrolase-1 domain-containing protein</fullName>
    </recommendedName>
</protein>
<sequence length="306" mass="34252">MGIGLSLVPVVDFFAERRFRSAGLQPYTIPVDHETTVACWLSQAPKQPPSLPLLVLIHGFGPRSTWQWRCQVGPLSRQFSLIVPDLVFFGGSTSTSSLRSEAFQADALARLLDHLGLDDRPVSVVGTSYGGFIAYHLARALGPSRVDKVVIASSDLLKGEADDQALRNRGNVGSVAELLLPKEAEKVRTALNLAMYQPPRYVPDFIIRDMIQNLYKDKIEERMELIKGSTIGKENFELTPIPQDVLIIWGEHDQIFPLDKAHEVKRILGEKSEKVNLEIMQKTGHMPQSEDPTRFNQILLDFLLNK</sequence>
<accession>A0A9Q0HJ00</accession>
<evidence type="ECO:0000259" key="1">
    <source>
        <dbReference type="Pfam" id="PF00561"/>
    </source>
</evidence>
<organism evidence="2 3">
    <name type="scientific">Rhynchospora breviuscula</name>
    <dbReference type="NCBI Taxonomy" id="2022672"/>
    <lineage>
        <taxon>Eukaryota</taxon>
        <taxon>Viridiplantae</taxon>
        <taxon>Streptophyta</taxon>
        <taxon>Embryophyta</taxon>
        <taxon>Tracheophyta</taxon>
        <taxon>Spermatophyta</taxon>
        <taxon>Magnoliopsida</taxon>
        <taxon>Liliopsida</taxon>
        <taxon>Poales</taxon>
        <taxon>Cyperaceae</taxon>
        <taxon>Cyperoideae</taxon>
        <taxon>Rhynchosporeae</taxon>
        <taxon>Rhynchospora</taxon>
    </lineage>
</organism>
<dbReference type="PRINTS" id="PR00111">
    <property type="entry name" value="ABHYDROLASE"/>
</dbReference>
<dbReference type="AlphaFoldDB" id="A0A9Q0HJ00"/>
<name>A0A9Q0HJ00_9POAL</name>
<dbReference type="OrthoDB" id="6431331at2759"/>
<evidence type="ECO:0000313" key="3">
    <source>
        <dbReference type="Proteomes" id="UP001151287"/>
    </source>
</evidence>
<dbReference type="InterPro" id="IPR000073">
    <property type="entry name" value="AB_hydrolase_1"/>
</dbReference>
<dbReference type="PANTHER" id="PTHR43139">
    <property type="entry name" value="SI:DKEY-122A22.2"/>
    <property type="match status" value="1"/>
</dbReference>
<dbReference type="Proteomes" id="UP001151287">
    <property type="component" value="Unassembled WGS sequence"/>
</dbReference>
<keyword evidence="3" id="KW-1185">Reference proteome</keyword>
<proteinExistence type="predicted"/>